<dbReference type="InterPro" id="IPR019270">
    <property type="entry name" value="DUF2283"/>
</dbReference>
<accession>A0A450X7M8</accession>
<dbReference type="Pfam" id="PF10049">
    <property type="entry name" value="DUF2283"/>
    <property type="match status" value="1"/>
</dbReference>
<evidence type="ECO:0000313" key="1">
    <source>
        <dbReference type="EMBL" id="VFK08812.1"/>
    </source>
</evidence>
<sequence>MEFSDHPISETREINENLYIDLDDVGNVVSVTIEHASIQANISELAFQRIAAEG</sequence>
<evidence type="ECO:0000313" key="2">
    <source>
        <dbReference type="EMBL" id="VFK25220.1"/>
    </source>
</evidence>
<gene>
    <name evidence="1" type="ORF">BECKLPF1236A_GA0070988_100211</name>
    <name evidence="2" type="ORF">BECKLPF1236C_GA0070990_100201</name>
</gene>
<dbReference type="EMBL" id="CAADFM010000021">
    <property type="protein sequence ID" value="VFK08812.1"/>
    <property type="molecule type" value="Genomic_DNA"/>
</dbReference>
<organism evidence="2">
    <name type="scientific">Candidatus Kentrum sp. LPFa</name>
    <dbReference type="NCBI Taxonomy" id="2126335"/>
    <lineage>
        <taxon>Bacteria</taxon>
        <taxon>Pseudomonadati</taxon>
        <taxon>Pseudomonadota</taxon>
        <taxon>Gammaproteobacteria</taxon>
        <taxon>Candidatus Kentrum</taxon>
    </lineage>
</organism>
<reference evidence="2" key="1">
    <citation type="submission" date="2019-02" db="EMBL/GenBank/DDBJ databases">
        <authorList>
            <person name="Gruber-Vodicka R. H."/>
            <person name="Seah K. B. B."/>
        </authorList>
    </citation>
    <scope>NUCLEOTIDE SEQUENCE</scope>
    <source>
        <strain evidence="1">BECK_S312</strain>
        <strain evidence="2">BECK_S426</strain>
    </source>
</reference>
<dbReference type="AlphaFoldDB" id="A0A450X7M8"/>
<dbReference type="EMBL" id="CAADFP010000020">
    <property type="protein sequence ID" value="VFK25220.1"/>
    <property type="molecule type" value="Genomic_DNA"/>
</dbReference>
<evidence type="ECO:0008006" key="3">
    <source>
        <dbReference type="Google" id="ProtNLM"/>
    </source>
</evidence>
<name>A0A450X7M8_9GAMM</name>
<proteinExistence type="predicted"/>
<protein>
    <recommendedName>
        <fullName evidence="3">DUF2283 domain-containing protein</fullName>
    </recommendedName>
</protein>